<dbReference type="Proteomes" id="UP000321393">
    <property type="component" value="Unassembled WGS sequence"/>
</dbReference>
<dbReference type="EMBL" id="SSTE01001516">
    <property type="protein sequence ID" value="KAA0065412.1"/>
    <property type="molecule type" value="Genomic_DNA"/>
</dbReference>
<name>A0A5A7VAT5_CUCMM</name>
<comment type="caution">
    <text evidence="1">The sequence shown here is derived from an EMBL/GenBank/DDBJ whole genome shotgun (WGS) entry which is preliminary data.</text>
</comment>
<gene>
    <name evidence="1" type="ORF">E6C27_scaffold17G00830</name>
</gene>
<reference evidence="1 2" key="1">
    <citation type="submission" date="2019-08" db="EMBL/GenBank/DDBJ databases">
        <title>Draft genome sequences of two oriental melons (Cucumis melo L. var makuwa).</title>
        <authorList>
            <person name="Kwon S.-Y."/>
        </authorList>
    </citation>
    <scope>NUCLEOTIDE SEQUENCE [LARGE SCALE GENOMIC DNA]</scope>
    <source>
        <strain evidence="2">cv. SW 3</strain>
        <tissue evidence="1">Leaf</tissue>
    </source>
</reference>
<dbReference type="AlphaFoldDB" id="A0A5A7VAT5"/>
<evidence type="ECO:0000313" key="1">
    <source>
        <dbReference type="EMBL" id="KAA0065412.1"/>
    </source>
</evidence>
<sequence>MFVFMSTGTTSSFSSDFEVALFLEFGDEFNNAGESSSVDDNANGTYPLRLLGDVNSLNSWNLRGTFIRMSHFKVLYEMRHGMKPLRRSSGSYEGNLELILVMG</sequence>
<protein>
    <submittedName>
        <fullName evidence="1">Uncharacterized protein</fullName>
    </submittedName>
</protein>
<evidence type="ECO:0000313" key="2">
    <source>
        <dbReference type="Proteomes" id="UP000321393"/>
    </source>
</evidence>
<accession>A0A5A7VAT5</accession>
<proteinExistence type="predicted"/>
<organism evidence="1 2">
    <name type="scientific">Cucumis melo var. makuwa</name>
    <name type="common">Oriental melon</name>
    <dbReference type="NCBI Taxonomy" id="1194695"/>
    <lineage>
        <taxon>Eukaryota</taxon>
        <taxon>Viridiplantae</taxon>
        <taxon>Streptophyta</taxon>
        <taxon>Embryophyta</taxon>
        <taxon>Tracheophyta</taxon>
        <taxon>Spermatophyta</taxon>
        <taxon>Magnoliopsida</taxon>
        <taxon>eudicotyledons</taxon>
        <taxon>Gunneridae</taxon>
        <taxon>Pentapetalae</taxon>
        <taxon>rosids</taxon>
        <taxon>fabids</taxon>
        <taxon>Cucurbitales</taxon>
        <taxon>Cucurbitaceae</taxon>
        <taxon>Benincaseae</taxon>
        <taxon>Cucumis</taxon>
    </lineage>
</organism>
<dbReference type="OrthoDB" id="277288at2759"/>